<name>A0A1F6B368_9BACT</name>
<feature type="transmembrane region" description="Helical" evidence="1">
    <location>
        <begin position="67"/>
        <end position="92"/>
    </location>
</feature>
<reference evidence="3 4" key="1">
    <citation type="journal article" date="2016" name="Nat. Commun.">
        <title>Thousands of microbial genomes shed light on interconnected biogeochemical processes in an aquifer system.</title>
        <authorList>
            <person name="Anantharaman K."/>
            <person name="Brown C.T."/>
            <person name="Hug L.A."/>
            <person name="Sharon I."/>
            <person name="Castelle C.J."/>
            <person name="Probst A.J."/>
            <person name="Thomas B.C."/>
            <person name="Singh A."/>
            <person name="Wilkins M.J."/>
            <person name="Karaoz U."/>
            <person name="Brodie E.L."/>
            <person name="Williams K.H."/>
            <person name="Hubbard S.S."/>
            <person name="Banfield J.F."/>
        </authorList>
    </citation>
    <scope>NUCLEOTIDE SEQUENCE [LARGE SCALE GENOMIC DNA]</scope>
</reference>
<feature type="domain" description="YdbS-like PH" evidence="2">
    <location>
        <begin position="155"/>
        <end position="207"/>
    </location>
</feature>
<dbReference type="Pfam" id="PF03703">
    <property type="entry name" value="bPH_2"/>
    <property type="match status" value="1"/>
</dbReference>
<keyword evidence="1" id="KW-0472">Membrane</keyword>
<dbReference type="EMBL" id="MFJX01000023">
    <property type="protein sequence ID" value="OGG31192.1"/>
    <property type="molecule type" value="Genomic_DNA"/>
</dbReference>
<evidence type="ECO:0000313" key="3">
    <source>
        <dbReference type="EMBL" id="OGG31192.1"/>
    </source>
</evidence>
<keyword evidence="1" id="KW-1133">Transmembrane helix</keyword>
<evidence type="ECO:0000259" key="2">
    <source>
        <dbReference type="Pfam" id="PF03703"/>
    </source>
</evidence>
<evidence type="ECO:0000256" key="1">
    <source>
        <dbReference type="SAM" id="Phobius"/>
    </source>
</evidence>
<protein>
    <recommendedName>
        <fullName evidence="2">YdbS-like PH domain-containing protein</fullName>
    </recommendedName>
</protein>
<comment type="caution">
    <text evidence="3">The sequence shown here is derived from an EMBL/GenBank/DDBJ whole genome shotgun (WGS) entry which is preliminary data.</text>
</comment>
<dbReference type="AlphaFoldDB" id="A0A1F6B368"/>
<dbReference type="PANTHER" id="PTHR37938:SF1">
    <property type="entry name" value="BLL0215 PROTEIN"/>
    <property type="match status" value="1"/>
</dbReference>
<feature type="transmembrane region" description="Helical" evidence="1">
    <location>
        <begin position="104"/>
        <end position="130"/>
    </location>
</feature>
<dbReference type="Proteomes" id="UP000176450">
    <property type="component" value="Unassembled WGS sequence"/>
</dbReference>
<evidence type="ECO:0000313" key="4">
    <source>
        <dbReference type="Proteomes" id="UP000176450"/>
    </source>
</evidence>
<gene>
    <name evidence="3" type="ORF">A3A63_04315</name>
</gene>
<dbReference type="InterPro" id="IPR005182">
    <property type="entry name" value="YdbS-like_PH"/>
</dbReference>
<accession>A0A1F6B368</accession>
<dbReference type="PANTHER" id="PTHR37938">
    <property type="entry name" value="BLL0215 PROTEIN"/>
    <property type="match status" value="1"/>
</dbReference>
<organism evidence="3 4">
    <name type="scientific">Candidatus Gottesmanbacteria bacterium RIFCSPLOWO2_01_FULL_46_9</name>
    <dbReference type="NCBI Taxonomy" id="1798394"/>
    <lineage>
        <taxon>Bacteria</taxon>
        <taxon>Candidatus Gottesmaniibacteriota</taxon>
    </lineage>
</organism>
<proteinExistence type="predicted"/>
<sequence>MPTIFDSSTSTPAPAKSKKTAKLSASLLSKGKNHMGPLTFFAVNPDGVRFETQEEEEKVILFLRQHIIVNFPWVVVAVVAVFAPTVLFPLLLRLIPPSVVVPSGYIVVGALFWYVATFGFVLGNFLSWFFNIYIVTNQRLVDIDFQYLLYKNFAEAELVKIQDISFTSGGVFAALFNYGTVNIQTAGEAPNFEFNSVPYPERVVETIRSLIGQAGSNP</sequence>
<keyword evidence="1" id="KW-0812">Transmembrane</keyword>